<evidence type="ECO:0000259" key="2">
    <source>
        <dbReference type="Pfam" id="PF12323"/>
    </source>
</evidence>
<dbReference type="Pfam" id="PF01385">
    <property type="entry name" value="OrfB_IS605"/>
    <property type="match status" value="1"/>
</dbReference>
<gene>
    <name evidence="3" type="ORF">C7H83_13020</name>
    <name evidence="4" type="ORF">HXW75_09600</name>
</gene>
<evidence type="ECO:0000313" key="4">
    <source>
        <dbReference type="EMBL" id="MCO8298725.1"/>
    </source>
</evidence>
<feature type="domain" description="Transposase putative helix-turn-helix" evidence="2">
    <location>
        <begin position="1"/>
        <end position="46"/>
    </location>
</feature>
<reference evidence="4" key="4">
    <citation type="journal article" date="2021" name="BMC Microbiol.">
        <title>The diversity among the species Tetragenococcus halophilus including new isolates from a lupine seed fermentation.</title>
        <authorList>
            <person name="Link T."/>
            <person name="Vogel R.F."/>
            <person name="Ehrmann M.A."/>
        </authorList>
    </citation>
    <scope>NUCLEOTIDE SEQUENCE</scope>
    <source>
        <strain evidence="4">TMW 2.2257</strain>
    </source>
</reference>
<dbReference type="InterPro" id="IPR001959">
    <property type="entry name" value="Transposase"/>
</dbReference>
<proteinExistence type="predicted"/>
<organism evidence="3 5">
    <name type="scientific">Tetragenococcus halophilus</name>
    <name type="common">Pediococcus halophilus</name>
    <dbReference type="NCBI Taxonomy" id="51669"/>
    <lineage>
        <taxon>Bacteria</taxon>
        <taxon>Bacillati</taxon>
        <taxon>Bacillota</taxon>
        <taxon>Bacilli</taxon>
        <taxon>Lactobacillales</taxon>
        <taxon>Enterococcaceae</taxon>
        <taxon>Tetragenococcus</taxon>
    </lineage>
</organism>
<dbReference type="Proteomes" id="UP001057280">
    <property type="component" value="Unassembled WGS sequence"/>
</dbReference>
<dbReference type="EMBL" id="CP027768">
    <property type="protein sequence ID" value="AYW51320.1"/>
    <property type="molecule type" value="Genomic_DNA"/>
</dbReference>
<dbReference type="NCBIfam" id="NF040570">
    <property type="entry name" value="guided_TnpB"/>
    <property type="match status" value="1"/>
</dbReference>
<evidence type="ECO:0000313" key="5">
    <source>
        <dbReference type="Proteomes" id="UP000280475"/>
    </source>
</evidence>
<evidence type="ECO:0000259" key="1">
    <source>
        <dbReference type="Pfam" id="PF01385"/>
    </source>
</evidence>
<reference evidence="3" key="2">
    <citation type="submission" date="2018-03" db="EMBL/GenBank/DDBJ databases">
        <authorList>
            <person name="Jeon C.O."/>
        </authorList>
    </citation>
    <scope>NUCLEOTIDE SEQUENCE</scope>
    <source>
        <strain evidence="3">LMG 26042</strain>
    </source>
</reference>
<dbReference type="InterPro" id="IPR021027">
    <property type="entry name" value="Transposase_put_HTH"/>
</dbReference>
<dbReference type="Pfam" id="PF12323">
    <property type="entry name" value="HTH_OrfB_IS605"/>
    <property type="match status" value="1"/>
</dbReference>
<dbReference type="EMBL" id="JACACB010000030">
    <property type="protein sequence ID" value="MCO8298725.1"/>
    <property type="molecule type" value="Genomic_DNA"/>
</dbReference>
<dbReference type="Proteomes" id="UP000280475">
    <property type="component" value="Chromosome"/>
</dbReference>
<reference evidence="4" key="3">
    <citation type="submission" date="2020-06" db="EMBL/GenBank/DDBJ databases">
        <authorList>
            <person name="Link T."/>
            <person name="Ehrmann M."/>
        </authorList>
    </citation>
    <scope>NUCLEOTIDE SEQUENCE</scope>
    <source>
        <strain evidence="4">TMW 2.2257</strain>
    </source>
</reference>
<dbReference type="RefSeq" id="WP_103892611.1">
    <property type="nucleotide sequence ID" value="NZ_CP027768.1"/>
</dbReference>
<sequence>MKVLKAYKFRIYPNEEQIQYFIQTFGCVRFTYNQLLYARKKALQAGDYVTRLTPAQLKKDYPFLKQTDSLALANAQRNLDRAFKNYFSKRAGYPKWKSKKSHWQSYTTNNQKHTIYFIGEELKLPKLKSLVKANLHREILGEIKSATISAKNNQLFFVSILCLENVMSLPKTGESIGVAYCSENLVQMSSTNVFLSRKSNSYYQLKTAKKRLELRAKLAKKRKVLLSQAKNYQKQKRKVQKLYMIIDNQRNDYINQLTYFLVKNYDYIYLEKHPKFSENAKFSETDWQHLLRKIQYKVSWYNKQLAFVAPDTKESEEKCFTIEQLGRQLTTS</sequence>
<feature type="domain" description="Probable transposase IS891/IS1136/IS1341" evidence="1">
    <location>
        <begin position="199"/>
        <end position="271"/>
    </location>
</feature>
<reference evidence="3 5" key="1">
    <citation type="journal article" date="2012" name="Int. J. Syst. Evol. Microbiol.">
        <title>Characterization of Tetragenococcus strains from sugar thick juice reveals a novel species, Tetragenococcus osmophilus sp. nov., and divides Tetragenococcus halophilus into two subspecies, T. halophilus subsp. halophilus subsp. nov. and T. halophilus subsp. flandriensis subsp. nov.</title>
        <authorList>
            <person name="Juste A."/>
            <person name="Van Trappen S."/>
            <person name="Verreth C."/>
            <person name="Cleenwerck I."/>
            <person name="De Vos P."/>
            <person name="Lievens B."/>
            <person name="Willems K.A."/>
        </authorList>
    </citation>
    <scope>NUCLEOTIDE SEQUENCE [LARGE SCALE GENOMIC DNA]</scope>
    <source>
        <strain evidence="3 5">LMG 26042</strain>
    </source>
</reference>
<accession>A0A3G5FLU0</accession>
<protein>
    <submittedName>
        <fullName evidence="3">Transposase</fullName>
    </submittedName>
</protein>
<dbReference type="AlphaFoldDB" id="A0A3G5FLU0"/>
<evidence type="ECO:0000313" key="3">
    <source>
        <dbReference type="EMBL" id="AYW51320.1"/>
    </source>
</evidence>
<name>A0A3G5FLU0_TETHA</name>